<dbReference type="KEGG" id="mcak:MCCS_04730"/>
<dbReference type="EMBL" id="CP021059">
    <property type="protein sequence ID" value="ARQ06136.1"/>
    <property type="molecule type" value="Genomic_DNA"/>
</dbReference>
<evidence type="ECO:0000313" key="3">
    <source>
        <dbReference type="Proteomes" id="UP000194154"/>
    </source>
</evidence>
<name>A0A1W7A9Q1_9STAP</name>
<evidence type="ECO:0000313" key="2">
    <source>
        <dbReference type="EMBL" id="ARQ06136.1"/>
    </source>
</evidence>
<dbReference type="AlphaFoldDB" id="A0A1W7A9Q1"/>
<protein>
    <recommendedName>
        <fullName evidence="4">Lipoprotein</fullName>
    </recommendedName>
</protein>
<sequence length="215" mass="23768">MNRLIMLILTSVLVLTACNDEQDKEHKESKPKIEVKVNPEKKESKKTTEKNGDKAKSRSTENATTEASDEQIATHDSNQDSVEQDNIDTTKYNDSRNCLITGGERAECAVLAETKEYSKAWNNLTNEGYNCKDGACYQLNPSTQTQDTASPVTQERPETVQPSTQPTLESPTSEIPTTEVPTTELPTTEIVTTEVPSTEQPQTVQPNQSEETTGE</sequence>
<dbReference type="PROSITE" id="PS51257">
    <property type="entry name" value="PROKAR_LIPOPROTEIN"/>
    <property type="match status" value="1"/>
</dbReference>
<feature type="region of interest" description="Disordered" evidence="1">
    <location>
        <begin position="21"/>
        <end position="94"/>
    </location>
</feature>
<proteinExistence type="predicted"/>
<keyword evidence="3" id="KW-1185">Reference proteome</keyword>
<dbReference type="GeneID" id="35294616"/>
<dbReference type="Proteomes" id="UP000194154">
    <property type="component" value="Chromosome"/>
</dbReference>
<gene>
    <name evidence="2" type="ORF">MCCS_04730</name>
</gene>
<evidence type="ECO:0000256" key="1">
    <source>
        <dbReference type="SAM" id="MobiDB-lite"/>
    </source>
</evidence>
<reference evidence="2 3" key="1">
    <citation type="journal article" date="2017" name="Int. J. Syst. Evol. Microbiol.">
        <title>Macrococcus canis sp. nov., a skin bacterium associated with infections in dogs.</title>
        <authorList>
            <person name="Gobeli Brawand S."/>
            <person name="Cotting K."/>
            <person name="Gomez-Sanz E."/>
            <person name="Collaud A."/>
            <person name="Thomann A."/>
            <person name="Brodard I."/>
            <person name="Rodriguez-Campos S."/>
            <person name="Strauss C."/>
            <person name="Perreten V."/>
        </authorList>
    </citation>
    <scope>NUCLEOTIDE SEQUENCE [LARGE SCALE GENOMIC DNA]</scope>
    <source>
        <strain evidence="2 3">KM45013</strain>
    </source>
</reference>
<feature type="compositionally biased region" description="Polar residues" evidence="1">
    <location>
        <begin position="200"/>
        <end position="215"/>
    </location>
</feature>
<feature type="compositionally biased region" description="Low complexity" evidence="1">
    <location>
        <begin position="166"/>
        <end position="199"/>
    </location>
</feature>
<evidence type="ECO:0008006" key="4">
    <source>
        <dbReference type="Google" id="ProtNLM"/>
    </source>
</evidence>
<dbReference type="RefSeq" id="WP_086041822.1">
    <property type="nucleotide sequence ID" value="NZ_CBCRZA010000003.1"/>
</dbReference>
<feature type="compositionally biased region" description="Basic and acidic residues" evidence="1">
    <location>
        <begin position="21"/>
        <end position="59"/>
    </location>
</feature>
<dbReference type="STRING" id="1855823.MCCS_04730"/>
<dbReference type="OrthoDB" id="2414587at2"/>
<feature type="region of interest" description="Disordered" evidence="1">
    <location>
        <begin position="142"/>
        <end position="215"/>
    </location>
</feature>
<organism evidence="2 3">
    <name type="scientific">Macrococcoides canis</name>
    <dbReference type="NCBI Taxonomy" id="1855823"/>
    <lineage>
        <taxon>Bacteria</taxon>
        <taxon>Bacillati</taxon>
        <taxon>Bacillota</taxon>
        <taxon>Bacilli</taxon>
        <taxon>Bacillales</taxon>
        <taxon>Staphylococcaceae</taxon>
        <taxon>Macrococcoides</taxon>
    </lineage>
</organism>
<accession>A0A1W7A9Q1</accession>
<feature type="compositionally biased region" description="Polar residues" evidence="1">
    <location>
        <begin position="142"/>
        <end position="153"/>
    </location>
</feature>